<sequence length="366" mass="40384">MCGESSRAGRASQRARQLEAEPSMAGNDARPSGRAARGSAPNPPGQDPGPALRLVAAAAWHVVRARQVRDFPRVLGLLEAVGRAAPDAVRFRHYARLRLGLQAAVIMAMVREEQPDGKIYDAVDTYFPEGERQRHPLATDRDLQLVGEAQETFRELVLGLLSDRQQREAYVEEQLEAEYGEPFLGRLEALFYEYLWRLESTLPAPQLQQLQEAAWRECPMAGPLQAPPELSILTQYITDMSHNQYTDSPAQPPGTSLRSQPQAGAGQPEPRMPGSCQRQSREGAAPMQEETSDDHGLHCQSPREQDMGQLSAYTAQHPDPHLLRSPGCPRRVPWLLRSRGAAPAAPSTDTSASRRRPIDPFIAGAK</sequence>
<proteinExistence type="predicted"/>
<feature type="region of interest" description="Disordered" evidence="1">
    <location>
        <begin position="243"/>
        <end position="366"/>
    </location>
</feature>
<feature type="compositionally biased region" description="Low complexity" evidence="1">
    <location>
        <begin position="29"/>
        <end position="40"/>
    </location>
</feature>
<dbReference type="AlphaFoldDB" id="A0A8C8S1M1"/>
<organism evidence="3 4">
    <name type="scientific">Pelusios castaneus</name>
    <name type="common">West African mud turtle</name>
    <dbReference type="NCBI Taxonomy" id="367368"/>
    <lineage>
        <taxon>Eukaryota</taxon>
        <taxon>Metazoa</taxon>
        <taxon>Chordata</taxon>
        <taxon>Craniata</taxon>
        <taxon>Vertebrata</taxon>
        <taxon>Euteleostomi</taxon>
        <taxon>Archelosauria</taxon>
        <taxon>Testudinata</taxon>
        <taxon>Testudines</taxon>
        <taxon>Pleurodira</taxon>
        <taxon>Pelomedusidae</taxon>
        <taxon>Pelusios</taxon>
    </lineage>
</organism>
<dbReference type="GO" id="GO:0042162">
    <property type="term" value="F:telomeric DNA binding"/>
    <property type="evidence" value="ECO:0007669"/>
    <property type="project" value="TreeGrafter"/>
</dbReference>
<reference evidence="3" key="1">
    <citation type="submission" date="2025-08" db="UniProtKB">
        <authorList>
            <consortium name="Ensembl"/>
        </authorList>
    </citation>
    <scope>IDENTIFICATION</scope>
</reference>
<feature type="compositionally biased region" description="Low complexity" evidence="1">
    <location>
        <begin position="341"/>
        <end position="351"/>
    </location>
</feature>
<keyword evidence="4" id="KW-1185">Reference proteome</keyword>
<dbReference type="Proteomes" id="UP000694393">
    <property type="component" value="Unplaced"/>
</dbReference>
<dbReference type="CDD" id="cd11657">
    <property type="entry name" value="TIN2_N"/>
    <property type="match status" value="1"/>
</dbReference>
<feature type="compositionally biased region" description="Basic and acidic residues" evidence="1">
    <location>
        <begin position="293"/>
        <end position="306"/>
    </location>
</feature>
<feature type="compositionally biased region" description="Low complexity" evidence="1">
    <location>
        <begin position="1"/>
        <end position="15"/>
    </location>
</feature>
<evidence type="ECO:0000313" key="3">
    <source>
        <dbReference type="Ensembl" id="ENSPCEP00000012828.1"/>
    </source>
</evidence>
<evidence type="ECO:0000256" key="1">
    <source>
        <dbReference type="SAM" id="MobiDB-lite"/>
    </source>
</evidence>
<dbReference type="InterPro" id="IPR039098">
    <property type="entry name" value="TINF2"/>
</dbReference>
<feature type="compositionally biased region" description="Polar residues" evidence="1">
    <location>
        <begin position="243"/>
        <end position="262"/>
    </location>
</feature>
<feature type="domain" description="TERF1-interacting nuclear factor 2 N-terminal" evidence="2">
    <location>
        <begin position="60"/>
        <end position="209"/>
    </location>
</feature>
<dbReference type="InterPro" id="IPR029400">
    <property type="entry name" value="TINF2_N"/>
</dbReference>
<feature type="region of interest" description="Disordered" evidence="1">
    <location>
        <begin position="1"/>
        <end position="50"/>
    </location>
</feature>
<protein>
    <recommendedName>
        <fullName evidence="2">TERF1-interacting nuclear factor 2 N-terminal domain-containing protein</fullName>
    </recommendedName>
</protein>
<dbReference type="GO" id="GO:0016233">
    <property type="term" value="P:telomere capping"/>
    <property type="evidence" value="ECO:0007669"/>
    <property type="project" value="InterPro"/>
</dbReference>
<dbReference type="Ensembl" id="ENSPCET00000013291.1">
    <property type="protein sequence ID" value="ENSPCEP00000012828.1"/>
    <property type="gene ID" value="ENSPCEG00000010204.1"/>
</dbReference>
<evidence type="ECO:0000313" key="4">
    <source>
        <dbReference type="Proteomes" id="UP000694393"/>
    </source>
</evidence>
<dbReference type="PANTHER" id="PTHR15512:SF0">
    <property type="entry name" value="TERF1-INTERACTING NUCLEAR FACTOR 2"/>
    <property type="match status" value="1"/>
</dbReference>
<dbReference type="GO" id="GO:0070187">
    <property type="term" value="C:shelterin complex"/>
    <property type="evidence" value="ECO:0007669"/>
    <property type="project" value="InterPro"/>
</dbReference>
<dbReference type="PANTHER" id="PTHR15512">
    <property type="entry name" value="TERF1-INTERACTING NUCLEAR FACTOR 2"/>
    <property type="match status" value="1"/>
</dbReference>
<dbReference type="GO" id="GO:1904356">
    <property type="term" value="P:regulation of telomere maintenance via telomere lengthening"/>
    <property type="evidence" value="ECO:0007669"/>
    <property type="project" value="TreeGrafter"/>
</dbReference>
<evidence type="ECO:0000259" key="2">
    <source>
        <dbReference type="Pfam" id="PF14973"/>
    </source>
</evidence>
<name>A0A8C8S1M1_9SAUR</name>
<accession>A0A8C8S1M1</accession>
<dbReference type="Pfam" id="PF14973">
    <property type="entry name" value="TINF2_N"/>
    <property type="match status" value="1"/>
</dbReference>
<reference evidence="3" key="2">
    <citation type="submission" date="2025-09" db="UniProtKB">
        <authorList>
            <consortium name="Ensembl"/>
        </authorList>
    </citation>
    <scope>IDENTIFICATION</scope>
</reference>